<keyword evidence="4" id="KW-0411">Iron-sulfur</keyword>
<evidence type="ECO:0000256" key="3">
    <source>
        <dbReference type="ARBA" id="ARBA00023004"/>
    </source>
</evidence>
<dbReference type="PANTHER" id="PTHR24960:SF79">
    <property type="entry name" value="PHOTOSYSTEM I IRON-SULFUR CENTER"/>
    <property type="match status" value="1"/>
</dbReference>
<dbReference type="GO" id="GO:0046872">
    <property type="term" value="F:metal ion binding"/>
    <property type="evidence" value="ECO:0007669"/>
    <property type="project" value="UniProtKB-KW"/>
</dbReference>
<keyword evidence="7" id="KW-1185">Reference proteome</keyword>
<dbReference type="RefSeq" id="WP_008523107.1">
    <property type="nucleotide sequence ID" value="NZ_CM001376.1"/>
</dbReference>
<keyword evidence="3" id="KW-0408">Iron</keyword>
<evidence type="ECO:0000313" key="7">
    <source>
        <dbReference type="Proteomes" id="UP000003806"/>
    </source>
</evidence>
<protein>
    <submittedName>
        <fullName evidence="6">Uncharacterized Fe-S center protein</fullName>
    </submittedName>
</protein>
<evidence type="ECO:0000256" key="1">
    <source>
        <dbReference type="ARBA" id="ARBA00022485"/>
    </source>
</evidence>
<evidence type="ECO:0000259" key="5">
    <source>
        <dbReference type="PROSITE" id="PS51379"/>
    </source>
</evidence>
<evidence type="ECO:0000256" key="4">
    <source>
        <dbReference type="ARBA" id="ARBA00023014"/>
    </source>
</evidence>
<dbReference type="Pfam" id="PF12838">
    <property type="entry name" value="Fer4_7"/>
    <property type="match status" value="1"/>
</dbReference>
<evidence type="ECO:0000313" key="6">
    <source>
        <dbReference type="EMBL" id="EHM13479.1"/>
    </source>
</evidence>
<feature type="domain" description="4Fe-4S ferredoxin-type" evidence="5">
    <location>
        <begin position="226"/>
        <end position="255"/>
    </location>
</feature>
<dbReference type="EMBL" id="CM001376">
    <property type="protein sequence ID" value="EHM13479.1"/>
    <property type="molecule type" value="Genomic_DNA"/>
</dbReference>
<dbReference type="eggNOG" id="COG2768">
    <property type="taxonomic scope" value="Bacteria"/>
</dbReference>
<dbReference type="AlphaFoldDB" id="H0ULC0"/>
<name>H0ULC0_9BACT</name>
<dbReference type="Proteomes" id="UP000003806">
    <property type="component" value="Chromosome"/>
</dbReference>
<dbReference type="SUPFAM" id="SSF54862">
    <property type="entry name" value="4Fe-4S ferredoxins"/>
    <property type="match status" value="1"/>
</dbReference>
<keyword evidence="2" id="KW-0479">Metal-binding</keyword>
<proteinExistence type="predicted"/>
<accession>H0ULC0</accession>
<feature type="domain" description="4Fe-4S ferredoxin-type" evidence="5">
    <location>
        <begin position="193"/>
        <end position="222"/>
    </location>
</feature>
<dbReference type="Gene3D" id="3.30.70.20">
    <property type="match status" value="2"/>
</dbReference>
<dbReference type="InterPro" id="IPR017900">
    <property type="entry name" value="4Fe4S_Fe_S_CS"/>
</dbReference>
<dbReference type="GO" id="GO:0051539">
    <property type="term" value="F:4 iron, 4 sulfur cluster binding"/>
    <property type="evidence" value="ECO:0007669"/>
    <property type="project" value="UniProtKB-KW"/>
</dbReference>
<dbReference type="Pfam" id="PF04015">
    <property type="entry name" value="DUF362"/>
    <property type="match status" value="1"/>
</dbReference>
<dbReference type="STRING" id="885272.JonanDRAFT_1112"/>
<gene>
    <name evidence="6" type="ORF">JonanDRAFT_1112</name>
</gene>
<reference evidence="6 7" key="1">
    <citation type="submission" date="2011-11" db="EMBL/GenBank/DDBJ databases">
        <title>The Noncontiguous Finished genome of Jonquetella anthropi DSM 22815.</title>
        <authorList>
            <consortium name="US DOE Joint Genome Institute (JGI-PGF)"/>
            <person name="Lucas S."/>
            <person name="Copeland A."/>
            <person name="Lapidus A."/>
            <person name="Glavina del Rio T."/>
            <person name="Dalin E."/>
            <person name="Tice H."/>
            <person name="Bruce D."/>
            <person name="Goodwin L."/>
            <person name="Pitluck S."/>
            <person name="Peters L."/>
            <person name="Mikhailova N."/>
            <person name="Held B."/>
            <person name="Kyrpides N."/>
            <person name="Mavromatis K."/>
            <person name="Ivanova N."/>
            <person name="Markowitz V."/>
            <person name="Cheng J.-F."/>
            <person name="Hugenholtz P."/>
            <person name="Woyke T."/>
            <person name="Wu D."/>
            <person name="Gronow S."/>
            <person name="Wellnitz S."/>
            <person name="Brambilla E."/>
            <person name="Klenk H.-P."/>
            <person name="Eisen J.A."/>
        </authorList>
    </citation>
    <scope>NUCLEOTIDE SEQUENCE [LARGE SCALE GENOMIC DNA]</scope>
    <source>
        <strain evidence="6 7">DSM 22815</strain>
    </source>
</reference>
<keyword evidence="1" id="KW-0004">4Fe-4S</keyword>
<dbReference type="InterPro" id="IPR017896">
    <property type="entry name" value="4Fe4S_Fe-S-bd"/>
</dbReference>
<dbReference type="PROSITE" id="PS51379">
    <property type="entry name" value="4FE4S_FER_2"/>
    <property type="match status" value="2"/>
</dbReference>
<dbReference type="PANTHER" id="PTHR24960">
    <property type="entry name" value="PHOTOSYSTEM I IRON-SULFUR CENTER-RELATED"/>
    <property type="match status" value="1"/>
</dbReference>
<dbReference type="PROSITE" id="PS00198">
    <property type="entry name" value="4FE4S_FER_1"/>
    <property type="match status" value="1"/>
</dbReference>
<dbReference type="InterPro" id="IPR007160">
    <property type="entry name" value="DUF362"/>
</dbReference>
<evidence type="ECO:0000256" key="2">
    <source>
        <dbReference type="ARBA" id="ARBA00022723"/>
    </source>
</evidence>
<sequence>MSACKKRENVEDAVIWFAPFANGTSKFDRMRDVLNRVEMKRTVSEGDLVAVKLHFGEEGNDTYLRPEYARLIVDAVKEAGGKPFLCDSTTLYTGCRRNAVDHLNLAVRHGFGPEVTGAPVVIADGLKSNDWRPVAVAGKHFSEVKIAGSIADADSMVVLSHFKGHVRAGFGGAVKNLAMGCACALGKKDQHAANLSVAPEECIACGRCARNCPVRAISMKNPAGANKAFIDQSKCIGCSECMTHCPVSAISIDWGSEEDRSAFGERMAEYALGAVRDKRRVVYVNVMTDITPLCDCCGWSDNAIVPPIGIAASIDPVALDKFCLDKVTEAVGSALPSGCEKFSHIHPKTEPESQLNHGQAIGLGKLSAQVEVI</sequence>
<dbReference type="InterPro" id="IPR050157">
    <property type="entry name" value="PSI_iron-sulfur_center"/>
</dbReference>
<dbReference type="HOGENOM" id="CLU_046240_0_0_0"/>
<organism evidence="6 7">
    <name type="scientific">Jonquetella anthropi DSM 22815</name>
    <dbReference type="NCBI Taxonomy" id="885272"/>
    <lineage>
        <taxon>Bacteria</taxon>
        <taxon>Thermotogati</taxon>
        <taxon>Synergistota</taxon>
        <taxon>Synergistia</taxon>
        <taxon>Synergistales</taxon>
        <taxon>Dethiosulfovibrionaceae</taxon>
        <taxon>Jonquetella</taxon>
    </lineage>
</organism>